<organism evidence="2 3">
    <name type="scientific">Myroides indicus</name>
    <dbReference type="NCBI Taxonomy" id="1323422"/>
    <lineage>
        <taxon>Bacteria</taxon>
        <taxon>Pseudomonadati</taxon>
        <taxon>Bacteroidota</taxon>
        <taxon>Flavobacteriia</taxon>
        <taxon>Flavobacteriales</taxon>
        <taxon>Flavobacteriaceae</taxon>
        <taxon>Myroides</taxon>
    </lineage>
</organism>
<feature type="domain" description="T9SS-like galactose binding" evidence="1">
    <location>
        <begin position="52"/>
        <end position="175"/>
    </location>
</feature>
<name>A0A4R7ELU9_9FLAO</name>
<comment type="caution">
    <text evidence="2">The sequence shown here is derived from an EMBL/GenBank/DDBJ whole genome shotgun (WGS) entry which is preliminary data.</text>
</comment>
<dbReference type="InterPro" id="IPR049804">
    <property type="entry name" value="Choice_anch_L"/>
</dbReference>
<evidence type="ECO:0000313" key="3">
    <source>
        <dbReference type="Proteomes" id="UP000295215"/>
    </source>
</evidence>
<sequence length="512" mass="56499">MKTFQYLYIYLMISTLFFSQNKIPHVLSTLKINNLEQKEENKALILFTEPSNTDCNGAISLPINYSWECNQVITGTFKDVTKSSVPEPSCNTVSKRDVWYEFTATSNDHQLRILNVSEVNWVIEGSLYDKTCGVISTVALECFTLNNSNSGKIFSGLVLGRVYRVRLGTTDPAAEYNFDVCLTTPPPALRVSPSGNLYSVDELVKDVLVKDGNCIVSNIKYQVGDGSAATKTVNTFGYFNKNGSLFPFEEGVVLSTGEVQYVPGPYGGQFGNNPHRWIGDKEINDAIDDAGGGPTPDKRVTQVSFDFFPVNDKIQFEYLFASNSYYGCFMCQNMALFATWLIDTTTGEGINLAKIPGTTVPIALHRVIDRAKDGATCGNITYPEYFWMLFANNNEEPLIAPINFVGMTVPMKSEEVTVVPGRKYHIKLAVMDFCTAPAHTSAVFFNARSFDVGTPEIGEDMSIEGGNALCPGDTIELGQNLEAKDYLIQWTKNGKDLIGENGETLKVNEPGL</sequence>
<evidence type="ECO:0000313" key="2">
    <source>
        <dbReference type="EMBL" id="TDS51238.1"/>
    </source>
</evidence>
<proteinExistence type="predicted"/>
<dbReference type="InterPro" id="IPR056600">
    <property type="entry name" value="GBD_T9SS_assoc"/>
</dbReference>
<reference evidence="2 3" key="1">
    <citation type="submission" date="2019-03" db="EMBL/GenBank/DDBJ databases">
        <title>Genomic Encyclopedia of Archaeal and Bacterial Type Strains, Phase II (KMG-II): from individual species to whole genera.</title>
        <authorList>
            <person name="Goeker M."/>
        </authorList>
    </citation>
    <scope>NUCLEOTIDE SEQUENCE [LARGE SCALE GENOMIC DNA]</scope>
    <source>
        <strain evidence="2 3">DSM 28213</strain>
    </source>
</reference>
<dbReference type="Pfam" id="PF23759">
    <property type="entry name" value="GBD_T9SS_assoc"/>
    <property type="match status" value="1"/>
</dbReference>
<dbReference type="EMBL" id="SOAG01000040">
    <property type="protein sequence ID" value="TDS51238.1"/>
    <property type="molecule type" value="Genomic_DNA"/>
</dbReference>
<protein>
    <recommendedName>
        <fullName evidence="1">T9SS-like galactose binding domain-containing protein</fullName>
    </recommendedName>
</protein>
<gene>
    <name evidence="2" type="ORF">C8P70_1401</name>
</gene>
<dbReference type="NCBIfam" id="NF038133">
    <property type="entry name" value="choice_anch_L"/>
    <property type="match status" value="1"/>
</dbReference>
<dbReference type="AlphaFoldDB" id="A0A4R7ELU9"/>
<feature type="non-terminal residue" evidence="2">
    <location>
        <position position="512"/>
    </location>
</feature>
<evidence type="ECO:0000259" key="1">
    <source>
        <dbReference type="Pfam" id="PF23759"/>
    </source>
</evidence>
<accession>A0A4R7ELU9</accession>
<dbReference type="Proteomes" id="UP000295215">
    <property type="component" value="Unassembled WGS sequence"/>
</dbReference>
<keyword evidence="3" id="KW-1185">Reference proteome</keyword>